<protein>
    <submittedName>
        <fullName evidence="1">Uncharacterized protein</fullName>
    </submittedName>
</protein>
<sequence>MSRSPGIPETLRRFERRRWLLYGRCGRAGAGTSSVSLEGADPDIMVTGGLITRAYKIPSNLFDTSITKSYDPFNDKLHDSKLFESKQRH</sequence>
<accession>A0A232FGA1</accession>
<evidence type="ECO:0000313" key="2">
    <source>
        <dbReference type="Proteomes" id="UP000215335"/>
    </source>
</evidence>
<gene>
    <name evidence="1" type="ORF">TSAR_012457</name>
</gene>
<comment type="caution">
    <text evidence="1">The sequence shown here is derived from an EMBL/GenBank/DDBJ whole genome shotgun (WGS) entry which is preliminary data.</text>
</comment>
<proteinExistence type="predicted"/>
<dbReference type="AlphaFoldDB" id="A0A232FGA1"/>
<organism evidence="1 2">
    <name type="scientific">Trichomalopsis sarcophagae</name>
    <dbReference type="NCBI Taxonomy" id="543379"/>
    <lineage>
        <taxon>Eukaryota</taxon>
        <taxon>Metazoa</taxon>
        <taxon>Ecdysozoa</taxon>
        <taxon>Arthropoda</taxon>
        <taxon>Hexapoda</taxon>
        <taxon>Insecta</taxon>
        <taxon>Pterygota</taxon>
        <taxon>Neoptera</taxon>
        <taxon>Endopterygota</taxon>
        <taxon>Hymenoptera</taxon>
        <taxon>Apocrita</taxon>
        <taxon>Proctotrupomorpha</taxon>
        <taxon>Chalcidoidea</taxon>
        <taxon>Pteromalidae</taxon>
        <taxon>Pteromalinae</taxon>
        <taxon>Trichomalopsis</taxon>
    </lineage>
</organism>
<keyword evidence="2" id="KW-1185">Reference proteome</keyword>
<name>A0A232FGA1_9HYME</name>
<dbReference type="EMBL" id="NNAY01000277">
    <property type="protein sequence ID" value="OXU29550.1"/>
    <property type="molecule type" value="Genomic_DNA"/>
</dbReference>
<evidence type="ECO:0000313" key="1">
    <source>
        <dbReference type="EMBL" id="OXU29550.1"/>
    </source>
</evidence>
<dbReference type="Proteomes" id="UP000215335">
    <property type="component" value="Unassembled WGS sequence"/>
</dbReference>
<reference evidence="1 2" key="1">
    <citation type="journal article" date="2017" name="Curr. Biol.">
        <title>The Evolution of Venom by Co-option of Single-Copy Genes.</title>
        <authorList>
            <person name="Martinson E.O."/>
            <person name="Mrinalini"/>
            <person name="Kelkar Y.D."/>
            <person name="Chang C.H."/>
            <person name="Werren J.H."/>
        </authorList>
    </citation>
    <scope>NUCLEOTIDE SEQUENCE [LARGE SCALE GENOMIC DNA]</scope>
    <source>
        <strain evidence="1 2">Alberta</strain>
        <tissue evidence="1">Whole body</tissue>
    </source>
</reference>